<dbReference type="PANTHER" id="PTHR31302">
    <property type="entry name" value="TRANSMEMBRANE PROTEIN WITH METALLOPHOSPHOESTERASE DOMAIN-RELATED"/>
    <property type="match status" value="1"/>
</dbReference>
<organism evidence="2 3">
    <name type="scientific">Candidatus Fusicatenibacter intestinigallinarum</name>
    <dbReference type="NCBI Taxonomy" id="2838598"/>
    <lineage>
        <taxon>Bacteria</taxon>
        <taxon>Bacillati</taxon>
        <taxon>Bacillota</taxon>
        <taxon>Clostridia</taxon>
        <taxon>Lachnospirales</taxon>
        <taxon>Lachnospiraceae</taxon>
        <taxon>Fusicatenibacter</taxon>
    </lineage>
</organism>
<feature type="domain" description="Calcineurin-like phosphoesterase" evidence="1">
    <location>
        <begin position="50"/>
        <end position="230"/>
    </location>
</feature>
<dbReference type="Proteomes" id="UP000823849">
    <property type="component" value="Unassembled WGS sequence"/>
</dbReference>
<reference evidence="2" key="2">
    <citation type="submission" date="2021-04" db="EMBL/GenBank/DDBJ databases">
        <authorList>
            <person name="Gilroy R."/>
        </authorList>
    </citation>
    <scope>NUCLEOTIDE SEQUENCE</scope>
    <source>
        <strain evidence="2">CHK185-5351</strain>
    </source>
</reference>
<protein>
    <submittedName>
        <fullName evidence="2">Metallophosphoesterase</fullName>
    </submittedName>
</protein>
<dbReference type="InterPro" id="IPR051158">
    <property type="entry name" value="Metallophosphoesterase_sf"/>
</dbReference>
<comment type="caution">
    <text evidence="2">The sequence shown here is derived from an EMBL/GenBank/DDBJ whole genome shotgun (WGS) entry which is preliminary data.</text>
</comment>
<sequence>MSRKKKRVLTAAAVLMISAAVYVLGSLWVSANYLVVRKYEVHAGSAGAGLKVVVIGDLHDHEFGEDNEKLVEKIAEQEPDLILLDGDILNGDSSSAEVPVNLIARLKETAPVYYALGNHEITYMEQVDSRLTEELTSAGAVVLDKEYVDLEAGGVSIRLGGMYAYAFGPDRKTGENRALAAPADTVAFLREFQDTDRLKIMMSHRPDSFIFGDASEVWDVDLVVSAHDHGGQVVLPFLGGMYGGDQGWFPPYIHGLYQIGKIQLFVTSGLGTNRELVPRFNNPPEIAVLTIDGGAAG</sequence>
<dbReference type="InterPro" id="IPR004843">
    <property type="entry name" value="Calcineurin-like_PHP"/>
</dbReference>
<dbReference type="GO" id="GO:0016020">
    <property type="term" value="C:membrane"/>
    <property type="evidence" value="ECO:0007669"/>
    <property type="project" value="GOC"/>
</dbReference>
<dbReference type="SUPFAM" id="SSF56300">
    <property type="entry name" value="Metallo-dependent phosphatases"/>
    <property type="match status" value="1"/>
</dbReference>
<evidence type="ECO:0000313" key="2">
    <source>
        <dbReference type="EMBL" id="HJC14549.1"/>
    </source>
</evidence>
<dbReference type="PANTHER" id="PTHR31302:SF32">
    <property type="entry name" value="PHOSPHOESTERASE"/>
    <property type="match status" value="1"/>
</dbReference>
<dbReference type="Pfam" id="PF00149">
    <property type="entry name" value="Metallophos"/>
    <property type="match status" value="1"/>
</dbReference>
<dbReference type="InterPro" id="IPR029052">
    <property type="entry name" value="Metallo-depent_PP-like"/>
</dbReference>
<accession>A0A9D2SMD1</accession>
<gene>
    <name evidence="2" type="ORF">H9705_01795</name>
</gene>
<dbReference type="AlphaFoldDB" id="A0A9D2SMD1"/>
<evidence type="ECO:0000259" key="1">
    <source>
        <dbReference type="Pfam" id="PF00149"/>
    </source>
</evidence>
<proteinExistence type="predicted"/>
<dbReference type="EMBL" id="DWWU01000009">
    <property type="protein sequence ID" value="HJC14549.1"/>
    <property type="molecule type" value="Genomic_DNA"/>
</dbReference>
<name>A0A9D2SMD1_9FIRM</name>
<dbReference type="GO" id="GO:0009245">
    <property type="term" value="P:lipid A biosynthetic process"/>
    <property type="evidence" value="ECO:0007669"/>
    <property type="project" value="TreeGrafter"/>
</dbReference>
<dbReference type="GO" id="GO:0008758">
    <property type="term" value="F:UDP-2,3-diacylglucosamine hydrolase activity"/>
    <property type="evidence" value="ECO:0007669"/>
    <property type="project" value="TreeGrafter"/>
</dbReference>
<dbReference type="Gene3D" id="3.60.21.10">
    <property type="match status" value="1"/>
</dbReference>
<reference evidence="2" key="1">
    <citation type="journal article" date="2021" name="PeerJ">
        <title>Extensive microbial diversity within the chicken gut microbiome revealed by metagenomics and culture.</title>
        <authorList>
            <person name="Gilroy R."/>
            <person name="Ravi A."/>
            <person name="Getino M."/>
            <person name="Pursley I."/>
            <person name="Horton D.L."/>
            <person name="Alikhan N.F."/>
            <person name="Baker D."/>
            <person name="Gharbi K."/>
            <person name="Hall N."/>
            <person name="Watson M."/>
            <person name="Adriaenssens E.M."/>
            <person name="Foster-Nyarko E."/>
            <person name="Jarju S."/>
            <person name="Secka A."/>
            <person name="Antonio M."/>
            <person name="Oren A."/>
            <person name="Chaudhuri R.R."/>
            <person name="La Ragione R."/>
            <person name="Hildebrand F."/>
            <person name="Pallen M.J."/>
        </authorList>
    </citation>
    <scope>NUCLEOTIDE SEQUENCE</scope>
    <source>
        <strain evidence="2">CHK185-5351</strain>
    </source>
</reference>
<evidence type="ECO:0000313" key="3">
    <source>
        <dbReference type="Proteomes" id="UP000823849"/>
    </source>
</evidence>